<reference evidence="2 3" key="3">
    <citation type="journal article" date="2013" name="Rice">
        <title>Improvement of the Oryza sativa Nipponbare reference genome using next generation sequence and optical map data.</title>
        <authorList>
            <person name="Kawahara Y."/>
            <person name="de la Bastide M."/>
            <person name="Hamilton J.P."/>
            <person name="Kanamori H."/>
            <person name="McCombie W.R."/>
            <person name="Ouyang S."/>
            <person name="Schwartz D.C."/>
            <person name="Tanaka T."/>
            <person name="Wu J."/>
            <person name="Zhou S."/>
            <person name="Childs K.L."/>
            <person name="Davidson R.M."/>
            <person name="Lin H."/>
            <person name="Quesada-Ocampo L."/>
            <person name="Vaillancourt B."/>
            <person name="Sakai H."/>
            <person name="Lee S.S."/>
            <person name="Kim J."/>
            <person name="Numa H."/>
            <person name="Itoh T."/>
            <person name="Buell C.R."/>
            <person name="Matsumoto T."/>
        </authorList>
    </citation>
    <scope>NUCLEOTIDE SEQUENCE [LARGE SCALE GENOMIC DNA]</scope>
    <source>
        <strain evidence="3">cv. Nipponbare</strain>
    </source>
</reference>
<reference evidence="3" key="1">
    <citation type="journal article" date="2005" name="Nature">
        <title>The map-based sequence of the rice genome.</title>
        <authorList>
            <consortium name="International rice genome sequencing project (IRGSP)"/>
            <person name="Matsumoto T."/>
            <person name="Wu J."/>
            <person name="Kanamori H."/>
            <person name="Katayose Y."/>
            <person name="Fujisawa M."/>
            <person name="Namiki N."/>
            <person name="Mizuno H."/>
            <person name="Yamamoto K."/>
            <person name="Antonio B.A."/>
            <person name="Baba T."/>
            <person name="Sakata K."/>
            <person name="Nagamura Y."/>
            <person name="Aoki H."/>
            <person name="Arikawa K."/>
            <person name="Arita K."/>
            <person name="Bito T."/>
            <person name="Chiden Y."/>
            <person name="Fujitsuka N."/>
            <person name="Fukunaka R."/>
            <person name="Hamada M."/>
            <person name="Harada C."/>
            <person name="Hayashi A."/>
            <person name="Hijishita S."/>
            <person name="Honda M."/>
            <person name="Hosokawa S."/>
            <person name="Ichikawa Y."/>
            <person name="Idonuma A."/>
            <person name="Iijima M."/>
            <person name="Ikeda M."/>
            <person name="Ikeno M."/>
            <person name="Ito K."/>
            <person name="Ito S."/>
            <person name="Ito T."/>
            <person name="Ito Y."/>
            <person name="Ito Y."/>
            <person name="Iwabuchi A."/>
            <person name="Kamiya K."/>
            <person name="Karasawa W."/>
            <person name="Kurita K."/>
            <person name="Katagiri S."/>
            <person name="Kikuta A."/>
            <person name="Kobayashi H."/>
            <person name="Kobayashi N."/>
            <person name="Machita K."/>
            <person name="Maehara T."/>
            <person name="Masukawa M."/>
            <person name="Mizubayashi T."/>
            <person name="Mukai Y."/>
            <person name="Nagasaki H."/>
            <person name="Nagata Y."/>
            <person name="Naito S."/>
            <person name="Nakashima M."/>
            <person name="Nakama Y."/>
            <person name="Nakamichi Y."/>
            <person name="Nakamura M."/>
            <person name="Meguro A."/>
            <person name="Negishi M."/>
            <person name="Ohta I."/>
            <person name="Ohta T."/>
            <person name="Okamoto M."/>
            <person name="Ono N."/>
            <person name="Saji S."/>
            <person name="Sakaguchi M."/>
            <person name="Sakai K."/>
            <person name="Shibata M."/>
            <person name="Shimokawa T."/>
            <person name="Song J."/>
            <person name="Takazaki Y."/>
            <person name="Terasawa K."/>
            <person name="Tsugane M."/>
            <person name="Tsuji K."/>
            <person name="Ueda S."/>
            <person name="Waki K."/>
            <person name="Yamagata H."/>
            <person name="Yamamoto M."/>
            <person name="Yamamoto S."/>
            <person name="Yamane H."/>
            <person name="Yoshiki S."/>
            <person name="Yoshihara R."/>
            <person name="Yukawa K."/>
            <person name="Zhong H."/>
            <person name="Yano M."/>
            <person name="Yuan Q."/>
            <person name="Ouyang S."/>
            <person name="Liu J."/>
            <person name="Jones K.M."/>
            <person name="Gansberger K."/>
            <person name="Moffat K."/>
            <person name="Hill J."/>
            <person name="Bera J."/>
            <person name="Fadrosh D."/>
            <person name="Jin S."/>
            <person name="Johri S."/>
            <person name="Kim M."/>
            <person name="Overton L."/>
            <person name="Reardon M."/>
            <person name="Tsitrin T."/>
            <person name="Vuong H."/>
            <person name="Weaver B."/>
            <person name="Ciecko A."/>
            <person name="Tallon L."/>
            <person name="Jackson J."/>
            <person name="Pai G."/>
            <person name="Aken S.V."/>
            <person name="Utterback T."/>
            <person name="Reidmuller S."/>
            <person name="Feldblyum T."/>
            <person name="Hsiao J."/>
            <person name="Zismann V."/>
            <person name="Iobst S."/>
            <person name="de Vazeille A.R."/>
            <person name="Buell C.R."/>
            <person name="Ying K."/>
            <person name="Li Y."/>
            <person name="Lu T."/>
            <person name="Huang Y."/>
            <person name="Zhao Q."/>
            <person name="Feng Q."/>
            <person name="Zhang L."/>
            <person name="Zhu J."/>
            <person name="Weng Q."/>
            <person name="Mu J."/>
            <person name="Lu Y."/>
            <person name="Fan D."/>
            <person name="Liu Y."/>
            <person name="Guan J."/>
            <person name="Zhang Y."/>
            <person name="Yu S."/>
            <person name="Liu X."/>
            <person name="Zhang Y."/>
            <person name="Hong G."/>
            <person name="Han B."/>
            <person name="Choisne N."/>
            <person name="Demange N."/>
            <person name="Orjeda G."/>
            <person name="Samain S."/>
            <person name="Cattolico L."/>
            <person name="Pelletier E."/>
            <person name="Couloux A."/>
            <person name="Segurens B."/>
            <person name="Wincker P."/>
            <person name="D'Hont A."/>
            <person name="Scarpelli C."/>
            <person name="Weissenbach J."/>
            <person name="Salanoubat M."/>
            <person name="Quetier F."/>
            <person name="Yu Y."/>
            <person name="Kim H.R."/>
            <person name="Rambo T."/>
            <person name="Currie J."/>
            <person name="Collura K."/>
            <person name="Luo M."/>
            <person name="Yang T."/>
            <person name="Ammiraju J.S.S."/>
            <person name="Engler F."/>
            <person name="Soderlund C."/>
            <person name="Wing R.A."/>
            <person name="Palmer L.E."/>
            <person name="de la Bastide M."/>
            <person name="Spiegel L."/>
            <person name="Nascimento L."/>
            <person name="Zutavern T."/>
            <person name="O'Shaughnessy A."/>
            <person name="Dike S."/>
            <person name="Dedhia N."/>
            <person name="Preston R."/>
            <person name="Balija V."/>
            <person name="McCombie W.R."/>
            <person name="Chow T."/>
            <person name="Chen H."/>
            <person name="Chung M."/>
            <person name="Chen C."/>
            <person name="Shaw J."/>
            <person name="Wu H."/>
            <person name="Hsiao K."/>
            <person name="Chao Y."/>
            <person name="Chu M."/>
            <person name="Cheng C."/>
            <person name="Hour A."/>
            <person name="Lee P."/>
            <person name="Lin S."/>
            <person name="Lin Y."/>
            <person name="Liou J."/>
            <person name="Liu S."/>
            <person name="Hsing Y."/>
            <person name="Raghuvanshi S."/>
            <person name="Mohanty A."/>
            <person name="Bharti A.K."/>
            <person name="Gaur A."/>
            <person name="Gupta V."/>
            <person name="Kumar D."/>
            <person name="Ravi V."/>
            <person name="Vij S."/>
            <person name="Kapur A."/>
            <person name="Khurana P."/>
            <person name="Khurana P."/>
            <person name="Khurana J.P."/>
            <person name="Tyagi A.K."/>
            <person name="Gaikwad K."/>
            <person name="Singh A."/>
            <person name="Dalal V."/>
            <person name="Srivastava S."/>
            <person name="Dixit A."/>
            <person name="Pal A.K."/>
            <person name="Ghazi I.A."/>
            <person name="Yadav M."/>
            <person name="Pandit A."/>
            <person name="Bhargava A."/>
            <person name="Sureshbabu K."/>
            <person name="Batra K."/>
            <person name="Sharma T.R."/>
            <person name="Mohapatra T."/>
            <person name="Singh N.K."/>
            <person name="Messing J."/>
            <person name="Nelson A.B."/>
            <person name="Fuks G."/>
            <person name="Kavchok S."/>
            <person name="Keizer G."/>
            <person name="Linton E."/>
            <person name="Llaca V."/>
            <person name="Song R."/>
            <person name="Tanyolac B."/>
            <person name="Young S."/>
            <person name="Ho-Il K."/>
            <person name="Hahn J.H."/>
            <person name="Sangsakoo G."/>
            <person name="Vanavichit A."/>
            <person name="de Mattos Luiz.A.T."/>
            <person name="Zimmer P.D."/>
            <person name="Malone G."/>
            <person name="Dellagostin O."/>
            <person name="de Oliveira A.C."/>
            <person name="Bevan M."/>
            <person name="Bancroft I."/>
            <person name="Minx P."/>
            <person name="Cordum H."/>
            <person name="Wilson R."/>
            <person name="Cheng Z."/>
            <person name="Jin W."/>
            <person name="Jiang J."/>
            <person name="Leong S.A."/>
            <person name="Iwama H."/>
            <person name="Gojobori T."/>
            <person name="Itoh T."/>
            <person name="Niimura Y."/>
            <person name="Fujii Y."/>
            <person name="Habara T."/>
            <person name="Sakai H."/>
            <person name="Sato Y."/>
            <person name="Wilson G."/>
            <person name="Kumar K."/>
            <person name="McCouch S."/>
            <person name="Juretic N."/>
            <person name="Hoen D."/>
            <person name="Wright S."/>
            <person name="Bruskiewich R."/>
            <person name="Bureau T."/>
            <person name="Miyao A."/>
            <person name="Hirochika H."/>
            <person name="Nishikawa T."/>
            <person name="Kadowaki K."/>
            <person name="Sugiura M."/>
            <person name="Burr B."/>
            <person name="Sasaki T."/>
        </authorList>
    </citation>
    <scope>NUCLEOTIDE SEQUENCE [LARGE SCALE GENOMIC DNA]</scope>
    <source>
        <strain evidence="3">cv. Nipponbare</strain>
    </source>
</reference>
<name>A0A0P0WTH0_ORYSJ</name>
<keyword evidence="3" id="KW-1185">Reference proteome</keyword>
<feature type="region of interest" description="Disordered" evidence="1">
    <location>
        <begin position="127"/>
        <end position="175"/>
    </location>
</feature>
<evidence type="ECO:0000256" key="1">
    <source>
        <dbReference type="SAM" id="MobiDB-lite"/>
    </source>
</evidence>
<dbReference type="InParanoid" id="A0A0P0WTH0"/>
<feature type="compositionally biased region" description="Acidic residues" evidence="1">
    <location>
        <begin position="158"/>
        <end position="175"/>
    </location>
</feature>
<feature type="compositionally biased region" description="Low complexity" evidence="1">
    <location>
        <begin position="148"/>
        <end position="157"/>
    </location>
</feature>
<dbReference type="Proteomes" id="UP000059680">
    <property type="component" value="Chromosome 6"/>
</dbReference>
<organism evidence="2 3">
    <name type="scientific">Oryza sativa subsp. japonica</name>
    <name type="common">Rice</name>
    <dbReference type="NCBI Taxonomy" id="39947"/>
    <lineage>
        <taxon>Eukaryota</taxon>
        <taxon>Viridiplantae</taxon>
        <taxon>Streptophyta</taxon>
        <taxon>Embryophyta</taxon>
        <taxon>Tracheophyta</taxon>
        <taxon>Spermatophyta</taxon>
        <taxon>Magnoliopsida</taxon>
        <taxon>Liliopsida</taxon>
        <taxon>Poales</taxon>
        <taxon>Poaceae</taxon>
        <taxon>BOP clade</taxon>
        <taxon>Oryzoideae</taxon>
        <taxon>Oryzeae</taxon>
        <taxon>Oryzinae</taxon>
        <taxon>Oryza</taxon>
        <taxon>Oryza sativa</taxon>
    </lineage>
</organism>
<reference evidence="2 3" key="2">
    <citation type="journal article" date="2013" name="Plant Cell Physiol.">
        <title>Rice Annotation Project Database (RAP-DB): an integrative and interactive database for rice genomics.</title>
        <authorList>
            <person name="Sakai H."/>
            <person name="Lee S.S."/>
            <person name="Tanaka T."/>
            <person name="Numa H."/>
            <person name="Kim J."/>
            <person name="Kawahara Y."/>
            <person name="Wakimoto H."/>
            <person name="Yang C.C."/>
            <person name="Iwamoto M."/>
            <person name="Abe T."/>
            <person name="Yamada Y."/>
            <person name="Muto A."/>
            <person name="Inokuchi H."/>
            <person name="Ikemura T."/>
            <person name="Matsumoto T."/>
            <person name="Sasaki T."/>
            <person name="Itoh T."/>
        </authorList>
    </citation>
    <scope>NUCLEOTIDE SEQUENCE [LARGE SCALE GENOMIC DNA]</scope>
    <source>
        <strain evidence="3">cv. Nipponbare</strain>
    </source>
</reference>
<feature type="non-terminal residue" evidence="2">
    <location>
        <position position="1"/>
    </location>
</feature>
<evidence type="ECO:0000313" key="3">
    <source>
        <dbReference type="Proteomes" id="UP000059680"/>
    </source>
</evidence>
<evidence type="ECO:0000313" key="2">
    <source>
        <dbReference type="EMBL" id="BAS96531.1"/>
    </source>
</evidence>
<proteinExistence type="predicted"/>
<accession>A0A0P0WTH0</accession>
<feature type="non-terminal residue" evidence="2">
    <location>
        <position position="175"/>
    </location>
</feature>
<dbReference type="PaxDb" id="39947-A0A0P0WTH0"/>
<gene>
    <name evidence="2" type="ordered locus">Os06g0187350</name>
    <name evidence="2" type="ORF">OSNPB_060187350</name>
</gene>
<protein>
    <submittedName>
        <fullName evidence="2">Os06g0187350 protein</fullName>
    </submittedName>
</protein>
<sequence>RLAEALRVEHAPRYRGGRRRVVVVVGGGGGGEDAAAADGARGVRQQPGVDAGHVERVAARREEAELVVAGELAQAHGAVERVVLAEPGADDGAVDEDGERVDEGLVDAGVVEVEQLLELALERRRAAHADAAAAVAHAPPPPPRPAHPEQVLDQQVEQAEEEEDDGEDGDDEEDA</sequence>
<dbReference type="EMBL" id="AP014962">
    <property type="protein sequence ID" value="BAS96531.1"/>
    <property type="molecule type" value="Genomic_DNA"/>
</dbReference>
<dbReference type="AlphaFoldDB" id="A0A0P0WTH0"/>